<evidence type="ECO:0000313" key="2">
    <source>
        <dbReference type="Proteomes" id="UP001234297"/>
    </source>
</evidence>
<proteinExistence type="predicted"/>
<comment type="caution">
    <text evidence="1">The sequence shown here is derived from an EMBL/GenBank/DDBJ whole genome shotgun (WGS) entry which is preliminary data.</text>
</comment>
<evidence type="ECO:0000313" key="1">
    <source>
        <dbReference type="EMBL" id="KAJ8634185.1"/>
    </source>
</evidence>
<accession>A0ACC2LL38</accession>
<dbReference type="EMBL" id="CM056816">
    <property type="protein sequence ID" value="KAJ8634185.1"/>
    <property type="molecule type" value="Genomic_DNA"/>
</dbReference>
<sequence>MGTKRKGGTSMSAQNLVGITYTSNISLLLLQLTDGDRRETGLTERSNRNKETILKNSQEASKRGKAFMDWDFKMPSWDLPDLERGVNPNIGSVVGPSGLEMQRKKGDCSVDLKLGRLGDFTEGSSHKWKNSKPSPMVQPQGPSKRTRGPSNGANSAMCSVDGCKSDLSNSKDYHRRHKVCEVHAKTPKVLVAGQEQRFCQQCSRFHSLGEFDEVKRSCRKRLDGHNRRRRKPQPESLSMNSGSLLSNRQGNRFSSITPQMLSAVSDPNWGGFIKAEEDVLFGHHPSAFPEKQHVFTVSYSRPYKGGKQFPFLQANDSTLRNPTMPETSSFLPLLTTIASSESGHKMFADGMTRALDSECALSLLSSPASTLGIGVSHMVQQTDRIPMAQPLVQGLHYDSVGRYCSQASNNVSTTGFSCSGVEDEQLGTVLVSNASDAGFNCHDILHVAGDGSSENGVFKTLPFSWQ</sequence>
<protein>
    <submittedName>
        <fullName evidence="1">Uncharacterized protein</fullName>
    </submittedName>
</protein>
<keyword evidence="2" id="KW-1185">Reference proteome</keyword>
<gene>
    <name evidence="1" type="ORF">MRB53_027521</name>
</gene>
<dbReference type="Proteomes" id="UP001234297">
    <property type="component" value="Chromosome 8"/>
</dbReference>
<name>A0ACC2LL38_PERAE</name>
<organism evidence="1 2">
    <name type="scientific">Persea americana</name>
    <name type="common">Avocado</name>
    <dbReference type="NCBI Taxonomy" id="3435"/>
    <lineage>
        <taxon>Eukaryota</taxon>
        <taxon>Viridiplantae</taxon>
        <taxon>Streptophyta</taxon>
        <taxon>Embryophyta</taxon>
        <taxon>Tracheophyta</taxon>
        <taxon>Spermatophyta</taxon>
        <taxon>Magnoliopsida</taxon>
        <taxon>Magnoliidae</taxon>
        <taxon>Laurales</taxon>
        <taxon>Lauraceae</taxon>
        <taxon>Persea</taxon>
    </lineage>
</organism>
<reference evidence="1 2" key="1">
    <citation type="journal article" date="2022" name="Hortic Res">
        <title>A haplotype resolved chromosomal level avocado genome allows analysis of novel avocado genes.</title>
        <authorList>
            <person name="Nath O."/>
            <person name="Fletcher S.J."/>
            <person name="Hayward A."/>
            <person name="Shaw L.M."/>
            <person name="Masouleh A.K."/>
            <person name="Furtado A."/>
            <person name="Henry R.J."/>
            <person name="Mitter N."/>
        </authorList>
    </citation>
    <scope>NUCLEOTIDE SEQUENCE [LARGE SCALE GENOMIC DNA]</scope>
    <source>
        <strain evidence="2">cv. Hass</strain>
    </source>
</reference>